<keyword evidence="3" id="KW-0472">Membrane</keyword>
<dbReference type="EMBL" id="JAEUBE010000183">
    <property type="protein sequence ID" value="KAH3667296.1"/>
    <property type="molecule type" value="Genomic_DNA"/>
</dbReference>
<dbReference type="GO" id="GO:0006629">
    <property type="term" value="P:lipid metabolic process"/>
    <property type="evidence" value="ECO:0007669"/>
    <property type="project" value="InterPro"/>
</dbReference>
<comment type="caution">
    <text evidence="4">The sequence shown here is derived from an EMBL/GenBank/DDBJ whole genome shotgun (WGS) entry which is preliminary data.</text>
</comment>
<sequence length="346" mass="39581">MWKPWGQAYEDLETQGPQKVKRERPFRTLHTHILALMLALAMAVVAIHFYLKAAQLNREFEEEFGPRLITIESLTHDVSIKPIHSHNDEWRRHPLLDALRAGANSIEADCYYRESDPDTILVGHNPSYLSRKANLDAMYLDHLFDLLKQSNAGPDSRDGKNGIFYTSPETTTYFYVDIKNNREQLLEVFQHKLQRFLDNDFLTTYNSTSDTFHEGPLTIIVTGDVPYDQISSQELVYTFIDAPLNELVDPEKAALYPANKISLFASASLGQLTGSHKAVSLFNGLSSSQLADLDKFIKAAHSINLKTRIWDTPKFTKAIKHKVWKQLIELDSDYLNVDDLREAIHF</sequence>
<name>A0A9P8T6V0_9ASCO</name>
<keyword evidence="3" id="KW-0812">Transmembrane</keyword>
<dbReference type="InterPro" id="IPR017946">
    <property type="entry name" value="PLC-like_Pdiesterase_TIM-brl"/>
</dbReference>
<dbReference type="GeneID" id="70234912"/>
<evidence type="ECO:0000313" key="5">
    <source>
        <dbReference type="Proteomes" id="UP000769157"/>
    </source>
</evidence>
<dbReference type="PANTHER" id="PTHR31571:SF1">
    <property type="entry name" value="ALTERED INHERITANCE OF MITOCHONDRIA PROTEIN 6"/>
    <property type="match status" value="1"/>
</dbReference>
<dbReference type="AlphaFoldDB" id="A0A9P8T6V0"/>
<keyword evidence="5" id="KW-1185">Reference proteome</keyword>
<evidence type="ECO:0000256" key="3">
    <source>
        <dbReference type="SAM" id="Phobius"/>
    </source>
</evidence>
<feature type="transmembrane region" description="Helical" evidence="3">
    <location>
        <begin position="29"/>
        <end position="51"/>
    </location>
</feature>
<reference evidence="4" key="1">
    <citation type="journal article" date="2021" name="Open Biol.">
        <title>Shared evolutionary footprints suggest mitochondrial oxidative damage underlies multiple complex I losses in fungi.</title>
        <authorList>
            <person name="Schikora-Tamarit M.A."/>
            <person name="Marcet-Houben M."/>
            <person name="Nosek J."/>
            <person name="Gabaldon T."/>
        </authorList>
    </citation>
    <scope>NUCLEOTIDE SEQUENCE</scope>
    <source>
        <strain evidence="4">CBS6075</strain>
    </source>
</reference>
<dbReference type="GO" id="GO:0008081">
    <property type="term" value="F:phosphoric diester hydrolase activity"/>
    <property type="evidence" value="ECO:0007669"/>
    <property type="project" value="InterPro"/>
</dbReference>
<dbReference type="PANTHER" id="PTHR31571">
    <property type="entry name" value="ALTERED INHERITANCE OF MITOCHONDRIA PROTEIN 6"/>
    <property type="match status" value="1"/>
</dbReference>
<proteinExistence type="inferred from homology"/>
<dbReference type="OrthoDB" id="4153866at2759"/>
<accession>A0A9P8T6V0</accession>
<evidence type="ECO:0000256" key="1">
    <source>
        <dbReference type="ARBA" id="ARBA00008858"/>
    </source>
</evidence>
<evidence type="ECO:0000313" key="4">
    <source>
        <dbReference type="EMBL" id="KAH3667296.1"/>
    </source>
</evidence>
<dbReference type="SUPFAM" id="SSF51695">
    <property type="entry name" value="PLC-like phosphodiesterases"/>
    <property type="match status" value="1"/>
</dbReference>
<dbReference type="Proteomes" id="UP000769157">
    <property type="component" value="Unassembled WGS sequence"/>
</dbReference>
<comment type="similarity">
    <text evidence="1">Belongs to the AIM6 family.</text>
</comment>
<gene>
    <name evidence="4" type="ORF">OGAPHI_002945</name>
</gene>
<dbReference type="RefSeq" id="XP_046062108.1">
    <property type="nucleotide sequence ID" value="XM_046203870.1"/>
</dbReference>
<reference evidence="4" key="2">
    <citation type="submission" date="2021-01" db="EMBL/GenBank/DDBJ databases">
        <authorList>
            <person name="Schikora-Tamarit M.A."/>
        </authorList>
    </citation>
    <scope>NUCLEOTIDE SEQUENCE</scope>
    <source>
        <strain evidence="4">CBS6075</strain>
    </source>
</reference>
<evidence type="ECO:0000256" key="2">
    <source>
        <dbReference type="ARBA" id="ARBA00014286"/>
    </source>
</evidence>
<dbReference type="InterPro" id="IPR051236">
    <property type="entry name" value="HAT_RTT109-like"/>
</dbReference>
<organism evidence="4 5">
    <name type="scientific">Ogataea philodendri</name>
    <dbReference type="NCBI Taxonomy" id="1378263"/>
    <lineage>
        <taxon>Eukaryota</taxon>
        <taxon>Fungi</taxon>
        <taxon>Dikarya</taxon>
        <taxon>Ascomycota</taxon>
        <taxon>Saccharomycotina</taxon>
        <taxon>Pichiomycetes</taxon>
        <taxon>Pichiales</taxon>
        <taxon>Pichiaceae</taxon>
        <taxon>Ogataea</taxon>
    </lineage>
</organism>
<keyword evidence="3" id="KW-1133">Transmembrane helix</keyword>
<protein>
    <recommendedName>
        <fullName evidence="2">Altered inheritance of mitochondria protein 6</fullName>
    </recommendedName>
</protein>